<proteinExistence type="predicted"/>
<feature type="transmembrane region" description="Helical" evidence="1">
    <location>
        <begin position="64"/>
        <end position="82"/>
    </location>
</feature>
<protein>
    <recommendedName>
        <fullName evidence="4">DUF1772 domain-containing protein</fullName>
    </recommendedName>
</protein>
<reference evidence="3" key="1">
    <citation type="journal article" date="2019" name="Int. J. Syst. Evol. Microbiol.">
        <title>The Global Catalogue of Microorganisms (GCM) 10K type strain sequencing project: providing services to taxonomists for standard genome sequencing and annotation.</title>
        <authorList>
            <consortium name="The Broad Institute Genomics Platform"/>
            <consortium name="The Broad Institute Genome Sequencing Center for Infectious Disease"/>
            <person name="Wu L."/>
            <person name="Ma J."/>
        </authorList>
    </citation>
    <scope>NUCLEOTIDE SEQUENCE [LARGE SCALE GENOMIC DNA]</scope>
    <source>
        <strain evidence="3">JCM 3325</strain>
    </source>
</reference>
<dbReference type="EMBL" id="BAAARW010000026">
    <property type="protein sequence ID" value="GAA2441308.1"/>
    <property type="molecule type" value="Genomic_DNA"/>
</dbReference>
<sequence>MTTVAAVAQLLVALAFISIPMLRHRYGATTAKANAEAELRRQGVPTGVLAENKLNFDAAGHETAVPASVAAVMVTVAALNLAGNHWGQLLTWVFSSLVLVGNGLILWSQLTAVQSVQKAFERKGDPTLRRIDVPALLKAAESGFPTWTPILQNVRHSMVFAGSIIALVAVGLA</sequence>
<feature type="transmembrane region" description="Helical" evidence="1">
    <location>
        <begin position="89"/>
        <end position="110"/>
    </location>
</feature>
<evidence type="ECO:0000313" key="2">
    <source>
        <dbReference type="EMBL" id="GAA2441308.1"/>
    </source>
</evidence>
<evidence type="ECO:0000313" key="3">
    <source>
        <dbReference type="Proteomes" id="UP001501231"/>
    </source>
</evidence>
<dbReference type="Proteomes" id="UP001501231">
    <property type="component" value="Unassembled WGS sequence"/>
</dbReference>
<evidence type="ECO:0008006" key="4">
    <source>
        <dbReference type="Google" id="ProtNLM"/>
    </source>
</evidence>
<feature type="transmembrane region" description="Helical" evidence="1">
    <location>
        <begin position="154"/>
        <end position="172"/>
    </location>
</feature>
<comment type="caution">
    <text evidence="2">The sequence shown here is derived from an EMBL/GenBank/DDBJ whole genome shotgun (WGS) entry which is preliminary data.</text>
</comment>
<keyword evidence="3" id="KW-1185">Reference proteome</keyword>
<keyword evidence="1" id="KW-0472">Membrane</keyword>
<gene>
    <name evidence="2" type="ORF">GCM10010191_66860</name>
</gene>
<keyword evidence="1" id="KW-1133">Transmembrane helix</keyword>
<name>A0ABP5X044_9ACTN</name>
<dbReference type="RefSeq" id="WP_344594421.1">
    <property type="nucleotide sequence ID" value="NZ_BAAARW010000026.1"/>
</dbReference>
<organism evidence="2 3">
    <name type="scientific">Actinomadura vinacea</name>
    <dbReference type="NCBI Taxonomy" id="115336"/>
    <lineage>
        <taxon>Bacteria</taxon>
        <taxon>Bacillati</taxon>
        <taxon>Actinomycetota</taxon>
        <taxon>Actinomycetes</taxon>
        <taxon>Streptosporangiales</taxon>
        <taxon>Thermomonosporaceae</taxon>
        <taxon>Actinomadura</taxon>
    </lineage>
</organism>
<accession>A0ABP5X044</accession>
<evidence type="ECO:0000256" key="1">
    <source>
        <dbReference type="SAM" id="Phobius"/>
    </source>
</evidence>
<keyword evidence="1" id="KW-0812">Transmembrane</keyword>